<reference evidence="1" key="1">
    <citation type="submission" date="2022-08" db="EMBL/GenBank/DDBJ databases">
        <authorList>
            <person name="Gutierrez-Valencia J."/>
        </authorList>
    </citation>
    <scope>NUCLEOTIDE SEQUENCE</scope>
</reference>
<proteinExistence type="predicted"/>
<sequence length="15" mass="1706">MLPGVSFRYILTPVL</sequence>
<accession>A0AAV0KKY9</accession>
<evidence type="ECO:0000313" key="1">
    <source>
        <dbReference type="EMBL" id="CAI0422997.1"/>
    </source>
</evidence>
<dbReference type="EMBL" id="CAMGYJ010000005">
    <property type="protein sequence ID" value="CAI0422997.1"/>
    <property type="molecule type" value="Genomic_DNA"/>
</dbReference>
<evidence type="ECO:0000313" key="2">
    <source>
        <dbReference type="Proteomes" id="UP001154282"/>
    </source>
</evidence>
<keyword evidence="2" id="KW-1185">Reference proteome</keyword>
<protein>
    <submittedName>
        <fullName evidence="1">Uncharacterized protein</fullName>
    </submittedName>
</protein>
<organism evidence="1 2">
    <name type="scientific">Linum tenue</name>
    <dbReference type="NCBI Taxonomy" id="586396"/>
    <lineage>
        <taxon>Eukaryota</taxon>
        <taxon>Viridiplantae</taxon>
        <taxon>Streptophyta</taxon>
        <taxon>Embryophyta</taxon>
        <taxon>Tracheophyta</taxon>
        <taxon>Spermatophyta</taxon>
        <taxon>Magnoliopsida</taxon>
        <taxon>eudicotyledons</taxon>
        <taxon>Gunneridae</taxon>
        <taxon>Pentapetalae</taxon>
        <taxon>rosids</taxon>
        <taxon>fabids</taxon>
        <taxon>Malpighiales</taxon>
        <taxon>Linaceae</taxon>
        <taxon>Linum</taxon>
    </lineage>
</organism>
<comment type="caution">
    <text evidence="1">The sequence shown here is derived from an EMBL/GenBank/DDBJ whole genome shotgun (WGS) entry which is preliminary data.</text>
</comment>
<gene>
    <name evidence="1" type="ORF">LITE_LOCUS19352</name>
</gene>
<name>A0AAV0KKY9_9ROSI</name>
<dbReference type="Proteomes" id="UP001154282">
    <property type="component" value="Unassembled WGS sequence"/>
</dbReference>